<reference evidence="4 5" key="1">
    <citation type="submission" date="2024-09" db="EMBL/GenBank/DDBJ databases">
        <authorList>
            <person name="Sun Q."/>
            <person name="Mori K."/>
        </authorList>
    </citation>
    <scope>NUCLEOTIDE SEQUENCE [LARGE SCALE GENOMIC DNA]</scope>
    <source>
        <strain evidence="4 5">JCM 4414</strain>
    </source>
</reference>
<dbReference type="InterPro" id="IPR001753">
    <property type="entry name" value="Enoyl-CoA_hydra/iso"/>
</dbReference>
<dbReference type="PANTHER" id="PTHR43149:SF1">
    <property type="entry name" value="DELTA(3,5)-DELTA(2,4)-DIENOYL-COA ISOMERASE, MITOCHONDRIAL"/>
    <property type="match status" value="1"/>
</dbReference>
<keyword evidence="5" id="KW-1185">Reference proteome</keyword>
<evidence type="ECO:0000313" key="4">
    <source>
        <dbReference type="EMBL" id="MFB9553910.1"/>
    </source>
</evidence>
<dbReference type="EMBL" id="JBHMCT010000006">
    <property type="protein sequence ID" value="MFB9553910.1"/>
    <property type="molecule type" value="Genomic_DNA"/>
</dbReference>
<proteinExistence type="inferred from homology"/>
<comment type="similarity">
    <text evidence="1 2">Belongs to the enoyl-CoA hydratase/isomerase family.</text>
</comment>
<evidence type="ECO:0000256" key="1">
    <source>
        <dbReference type="ARBA" id="ARBA00005254"/>
    </source>
</evidence>
<feature type="compositionally biased region" description="Basic and acidic residues" evidence="3">
    <location>
        <begin position="36"/>
        <end position="52"/>
    </location>
</feature>
<accession>A0ABV5QK85</accession>
<dbReference type="Pfam" id="PF00378">
    <property type="entry name" value="ECH_1"/>
    <property type="match status" value="1"/>
</dbReference>
<dbReference type="SUPFAM" id="SSF52096">
    <property type="entry name" value="ClpP/crotonase"/>
    <property type="match status" value="1"/>
</dbReference>
<sequence>MATRSAVRPTGWLLCSHLASDAVLHRNRRRPMTSLHDSEHDKHEEREEHGQLGELVIDKDGVRLTVEDAVATVTLTNPAKRNAQSPALWRALTEAGRSLPGSVRIVVLRGEGKSFSAGLDRQAFTPEGFDGEPSFLDMARGSDEDLDAVIAEYQDAFTWWRRSDIVSIAAVQGHAIGAGFQLALACDLRVVADDVQFAMRETSLGLVPDLTGTHPLVSLVGYARALEICATGRFVHADEAERIGLANLAVPAAELDSAVRDLSAALLAAPRSAVIETKALLQGASGRSYEDQRVAERAAQARRLRDLAGLGD</sequence>
<dbReference type="RefSeq" id="WP_382745667.1">
    <property type="nucleotide sequence ID" value="NZ_BAAAWU010000001.1"/>
</dbReference>
<dbReference type="PANTHER" id="PTHR43149">
    <property type="entry name" value="ENOYL-COA HYDRATASE"/>
    <property type="match status" value="1"/>
</dbReference>
<dbReference type="InterPro" id="IPR018376">
    <property type="entry name" value="Enoyl-CoA_hyd/isom_CS"/>
</dbReference>
<organism evidence="4 5">
    <name type="scientific">Streptomyces roseoviridis</name>
    <dbReference type="NCBI Taxonomy" id="67361"/>
    <lineage>
        <taxon>Bacteria</taxon>
        <taxon>Bacillati</taxon>
        <taxon>Actinomycetota</taxon>
        <taxon>Actinomycetes</taxon>
        <taxon>Kitasatosporales</taxon>
        <taxon>Streptomycetaceae</taxon>
        <taxon>Streptomyces</taxon>
    </lineage>
</organism>
<evidence type="ECO:0000313" key="5">
    <source>
        <dbReference type="Proteomes" id="UP001589716"/>
    </source>
</evidence>
<comment type="caution">
    <text evidence="4">The sequence shown here is derived from an EMBL/GenBank/DDBJ whole genome shotgun (WGS) entry which is preliminary data.</text>
</comment>
<evidence type="ECO:0000256" key="3">
    <source>
        <dbReference type="SAM" id="MobiDB-lite"/>
    </source>
</evidence>
<name>A0ABV5QK85_9ACTN</name>
<dbReference type="Gene3D" id="3.90.226.10">
    <property type="entry name" value="2-enoyl-CoA Hydratase, Chain A, domain 1"/>
    <property type="match status" value="1"/>
</dbReference>
<dbReference type="InterPro" id="IPR045002">
    <property type="entry name" value="Ech1-like"/>
</dbReference>
<dbReference type="InterPro" id="IPR029045">
    <property type="entry name" value="ClpP/crotonase-like_dom_sf"/>
</dbReference>
<feature type="region of interest" description="Disordered" evidence="3">
    <location>
        <begin position="32"/>
        <end position="52"/>
    </location>
</feature>
<gene>
    <name evidence="4" type="ORF">ACFFTP_06805</name>
</gene>
<dbReference type="CDD" id="cd06558">
    <property type="entry name" value="crotonase-like"/>
    <property type="match status" value="1"/>
</dbReference>
<protein>
    <submittedName>
        <fullName evidence="4">Enoyl-CoA hydratase/isomerase family protein</fullName>
    </submittedName>
</protein>
<dbReference type="Proteomes" id="UP001589716">
    <property type="component" value="Unassembled WGS sequence"/>
</dbReference>
<evidence type="ECO:0000256" key="2">
    <source>
        <dbReference type="RuleBase" id="RU003707"/>
    </source>
</evidence>
<dbReference type="PROSITE" id="PS00166">
    <property type="entry name" value="ENOYL_COA_HYDRATASE"/>
    <property type="match status" value="1"/>
</dbReference>